<evidence type="ECO:0000256" key="3">
    <source>
        <dbReference type="ARBA" id="ARBA00023315"/>
    </source>
</evidence>
<name>A0A2A5JW44_PSEO7</name>
<keyword evidence="5" id="KW-1185">Reference proteome</keyword>
<organism evidence="4 5">
    <name type="scientific">Pseudoalteromonas piscicida</name>
    <dbReference type="NCBI Taxonomy" id="43662"/>
    <lineage>
        <taxon>Bacteria</taxon>
        <taxon>Pseudomonadati</taxon>
        <taxon>Pseudomonadota</taxon>
        <taxon>Gammaproteobacteria</taxon>
        <taxon>Alteromonadales</taxon>
        <taxon>Pseudoalteromonadaceae</taxon>
        <taxon>Pseudoalteromonas</taxon>
    </lineage>
</organism>
<reference evidence="5" key="1">
    <citation type="journal article" date="2019" name="Genome Announc.">
        <title>Draft Genome Sequence of Pseudoalteromonas piscicida Strain 36Y ROTHPW, an Hypersaline Seawater Isolate from the South Coast of Sonora, Mexico.</title>
        <authorList>
            <person name="Sanchez-Diaz R."/>
            <person name="Molina-Garza Z.J."/>
            <person name="Cruz-Suarez L.E."/>
            <person name="Selvin J."/>
            <person name="Kiran G.S."/>
            <person name="Ibarra-Gamez J.C."/>
            <person name="Gomez-Gil B."/>
            <person name="Galaviz-Silva L."/>
        </authorList>
    </citation>
    <scope>NUCLEOTIDE SEQUENCE [LARGE SCALE GENOMIC DNA]</scope>
    <source>
        <strain evidence="5">36Y_RITHPW</strain>
    </source>
</reference>
<dbReference type="Pfam" id="PF00132">
    <property type="entry name" value="Hexapep"/>
    <property type="match status" value="1"/>
</dbReference>
<dbReference type="SUPFAM" id="SSF51161">
    <property type="entry name" value="Trimeric LpxA-like enzymes"/>
    <property type="match status" value="1"/>
</dbReference>
<evidence type="ECO:0000313" key="4">
    <source>
        <dbReference type="EMBL" id="PCK33628.1"/>
    </source>
</evidence>
<dbReference type="InterPro" id="IPR011004">
    <property type="entry name" value="Trimer_LpxA-like_sf"/>
</dbReference>
<dbReference type="Proteomes" id="UP000228621">
    <property type="component" value="Unassembled WGS sequence"/>
</dbReference>
<keyword evidence="3" id="KW-0012">Acyltransferase</keyword>
<gene>
    <name evidence="4" type="ORF">CEX98_01015</name>
</gene>
<dbReference type="InterPro" id="IPR051159">
    <property type="entry name" value="Hexapeptide_acetyltransf"/>
</dbReference>
<evidence type="ECO:0000256" key="1">
    <source>
        <dbReference type="ARBA" id="ARBA00022679"/>
    </source>
</evidence>
<dbReference type="CDD" id="cd04647">
    <property type="entry name" value="LbH_MAT_like"/>
    <property type="match status" value="1"/>
</dbReference>
<comment type="caution">
    <text evidence="4">The sequence shown here is derived from an EMBL/GenBank/DDBJ whole genome shotgun (WGS) entry which is preliminary data.</text>
</comment>
<keyword evidence="2" id="KW-0677">Repeat</keyword>
<dbReference type="PANTHER" id="PTHR23416">
    <property type="entry name" value="SIALIC ACID SYNTHASE-RELATED"/>
    <property type="match status" value="1"/>
</dbReference>
<dbReference type="InterPro" id="IPR001451">
    <property type="entry name" value="Hexapep"/>
</dbReference>
<dbReference type="PANTHER" id="PTHR23416:SF78">
    <property type="entry name" value="LIPOPOLYSACCHARIDE BIOSYNTHESIS O-ACETYL TRANSFERASE WBBJ-RELATED"/>
    <property type="match status" value="1"/>
</dbReference>
<dbReference type="EMBL" id="NKHF01000004">
    <property type="protein sequence ID" value="PCK33628.1"/>
    <property type="molecule type" value="Genomic_DNA"/>
</dbReference>
<protein>
    <submittedName>
        <fullName evidence="4">Transferase</fullName>
    </submittedName>
</protein>
<dbReference type="Gene3D" id="2.160.10.10">
    <property type="entry name" value="Hexapeptide repeat proteins"/>
    <property type="match status" value="1"/>
</dbReference>
<dbReference type="AlphaFoldDB" id="A0A2A5JW44"/>
<accession>A0A2A5JW44</accession>
<keyword evidence="1 4" id="KW-0808">Transferase</keyword>
<sequence>MRGFVNFLIRKIKKDPDYKLDEDISLIALLEILFRRFFALLNGVFRQLLLLRKPGFWFISRGVSLLASSKLEVNGVVTIGKNVTLDAMSKNGIRLGSNITIPDNCFFRCTGVISDIGEGLIVGDNTGFGHNNFINAQGGVVIGCDVIIGPYVNILAENHNFGDSTIPIRKQGVTRKGIIIESDVWIGAGVSILDGVKIGKGTVIGAGSIVTKSIPEYSIALGNPCKVIKSRK</sequence>
<proteinExistence type="predicted"/>
<dbReference type="PROSITE" id="PS00101">
    <property type="entry name" value="HEXAPEP_TRANSFERASES"/>
    <property type="match status" value="1"/>
</dbReference>
<evidence type="ECO:0000256" key="2">
    <source>
        <dbReference type="ARBA" id="ARBA00022737"/>
    </source>
</evidence>
<dbReference type="RefSeq" id="WP_099640281.1">
    <property type="nucleotide sequence ID" value="NZ_NKHF01000004.1"/>
</dbReference>
<dbReference type="InterPro" id="IPR018357">
    <property type="entry name" value="Hexapep_transf_CS"/>
</dbReference>
<evidence type="ECO:0000313" key="5">
    <source>
        <dbReference type="Proteomes" id="UP000228621"/>
    </source>
</evidence>
<dbReference type="GO" id="GO:0016746">
    <property type="term" value="F:acyltransferase activity"/>
    <property type="evidence" value="ECO:0007669"/>
    <property type="project" value="UniProtKB-KW"/>
</dbReference>
<dbReference type="OrthoDB" id="9815592at2"/>